<accession>A0AAD6ZGP3</accession>
<evidence type="ECO:0000256" key="1">
    <source>
        <dbReference type="SAM" id="MobiDB-lite"/>
    </source>
</evidence>
<evidence type="ECO:0000313" key="2">
    <source>
        <dbReference type="EMBL" id="KAJ7321604.1"/>
    </source>
</evidence>
<dbReference type="AlphaFoldDB" id="A0AAD6ZGP3"/>
<organism evidence="2 3">
    <name type="scientific">Mycena albidolilacea</name>
    <dbReference type="NCBI Taxonomy" id="1033008"/>
    <lineage>
        <taxon>Eukaryota</taxon>
        <taxon>Fungi</taxon>
        <taxon>Dikarya</taxon>
        <taxon>Basidiomycota</taxon>
        <taxon>Agaricomycotina</taxon>
        <taxon>Agaricomycetes</taxon>
        <taxon>Agaricomycetidae</taxon>
        <taxon>Agaricales</taxon>
        <taxon>Marasmiineae</taxon>
        <taxon>Mycenaceae</taxon>
        <taxon>Mycena</taxon>
    </lineage>
</organism>
<dbReference type="EMBL" id="JARIHO010000050">
    <property type="protein sequence ID" value="KAJ7321604.1"/>
    <property type="molecule type" value="Genomic_DNA"/>
</dbReference>
<comment type="caution">
    <text evidence="2">The sequence shown here is derived from an EMBL/GenBank/DDBJ whole genome shotgun (WGS) entry which is preliminary data.</text>
</comment>
<protein>
    <submittedName>
        <fullName evidence="2">Uncharacterized protein</fullName>
    </submittedName>
</protein>
<keyword evidence="3" id="KW-1185">Reference proteome</keyword>
<reference evidence="2" key="1">
    <citation type="submission" date="2023-03" db="EMBL/GenBank/DDBJ databases">
        <title>Massive genome expansion in bonnet fungi (Mycena s.s.) driven by repeated elements and novel gene families across ecological guilds.</title>
        <authorList>
            <consortium name="Lawrence Berkeley National Laboratory"/>
            <person name="Harder C.B."/>
            <person name="Miyauchi S."/>
            <person name="Viragh M."/>
            <person name="Kuo A."/>
            <person name="Thoen E."/>
            <person name="Andreopoulos B."/>
            <person name="Lu D."/>
            <person name="Skrede I."/>
            <person name="Drula E."/>
            <person name="Henrissat B."/>
            <person name="Morin E."/>
            <person name="Kohler A."/>
            <person name="Barry K."/>
            <person name="LaButti K."/>
            <person name="Morin E."/>
            <person name="Salamov A."/>
            <person name="Lipzen A."/>
            <person name="Mereny Z."/>
            <person name="Hegedus B."/>
            <person name="Baldrian P."/>
            <person name="Stursova M."/>
            <person name="Weitz H."/>
            <person name="Taylor A."/>
            <person name="Grigoriev I.V."/>
            <person name="Nagy L.G."/>
            <person name="Martin F."/>
            <person name="Kauserud H."/>
        </authorList>
    </citation>
    <scope>NUCLEOTIDE SEQUENCE</scope>
    <source>
        <strain evidence="2">CBHHK002</strain>
    </source>
</reference>
<sequence length="176" mass="19434">MSELLRQLAKMDGVDVENPPPPEEEKMFWPAEQQPGGEPDNIAMLARRHVAANKSQSSPNITINNDYAGLATLLQPLFNNTPSSSTRPTPTTPAIIPSRSNASASPAKSARMTMTEFCIAFDLSDDIMQHLAPLELDGPHLLEFIKNQILDQYLKMGQRVAVQYAESVWKKGKTCL</sequence>
<dbReference type="Proteomes" id="UP001218218">
    <property type="component" value="Unassembled WGS sequence"/>
</dbReference>
<feature type="region of interest" description="Disordered" evidence="1">
    <location>
        <begin position="1"/>
        <end position="40"/>
    </location>
</feature>
<feature type="compositionally biased region" description="Low complexity" evidence="1">
    <location>
        <begin position="81"/>
        <end position="100"/>
    </location>
</feature>
<evidence type="ECO:0000313" key="3">
    <source>
        <dbReference type="Proteomes" id="UP001218218"/>
    </source>
</evidence>
<name>A0AAD6ZGP3_9AGAR</name>
<feature type="region of interest" description="Disordered" evidence="1">
    <location>
        <begin position="79"/>
        <end position="107"/>
    </location>
</feature>
<gene>
    <name evidence="2" type="ORF">DFH08DRAFT_818464</name>
</gene>
<proteinExistence type="predicted"/>